<evidence type="ECO:0000313" key="2">
    <source>
        <dbReference type="EMBL" id="RFU43061.1"/>
    </source>
</evidence>
<dbReference type="Proteomes" id="UP000261811">
    <property type="component" value="Unassembled WGS sequence"/>
</dbReference>
<sequence length="107" mass="11648">MTPPPSASSGSSSSRFARAAQSRRKDAETGQVRERGTTARRTTPVRITIDLAPEDYRTMRRLVDEIAAATDIPTLAHSRMWRALLAEAADDPALLTAVADRIRDEAG</sequence>
<accession>A0A372JSR5</accession>
<evidence type="ECO:0000313" key="3">
    <source>
        <dbReference type="Proteomes" id="UP000261811"/>
    </source>
</evidence>
<dbReference type="AlphaFoldDB" id="A0A372JSR5"/>
<organism evidence="2 3">
    <name type="scientific">Actinomadura logoneensis</name>
    <dbReference type="NCBI Taxonomy" id="2293572"/>
    <lineage>
        <taxon>Bacteria</taxon>
        <taxon>Bacillati</taxon>
        <taxon>Actinomycetota</taxon>
        <taxon>Actinomycetes</taxon>
        <taxon>Streptosporangiales</taxon>
        <taxon>Thermomonosporaceae</taxon>
        <taxon>Actinomadura</taxon>
    </lineage>
</organism>
<dbReference type="EMBL" id="QURH01000068">
    <property type="protein sequence ID" value="RFU43061.1"/>
    <property type="molecule type" value="Genomic_DNA"/>
</dbReference>
<feature type="compositionally biased region" description="Basic and acidic residues" evidence="1">
    <location>
        <begin position="23"/>
        <end position="37"/>
    </location>
</feature>
<name>A0A372JSR5_9ACTN</name>
<evidence type="ECO:0000256" key="1">
    <source>
        <dbReference type="SAM" id="MobiDB-lite"/>
    </source>
</evidence>
<keyword evidence="3" id="KW-1185">Reference proteome</keyword>
<feature type="compositionally biased region" description="Low complexity" evidence="1">
    <location>
        <begin position="7"/>
        <end position="20"/>
    </location>
</feature>
<dbReference type="OrthoDB" id="3544340at2"/>
<proteinExistence type="predicted"/>
<protein>
    <submittedName>
        <fullName evidence="2">Uncharacterized protein</fullName>
    </submittedName>
</protein>
<dbReference type="RefSeq" id="WP_117356004.1">
    <property type="nucleotide sequence ID" value="NZ_QURH01000068.1"/>
</dbReference>
<reference evidence="2 3" key="1">
    <citation type="submission" date="2018-08" db="EMBL/GenBank/DDBJ databases">
        <title>Actinomadura jelena sp. nov., a novel Actinomycete isolated from soil in Chad.</title>
        <authorList>
            <person name="Shi L."/>
        </authorList>
    </citation>
    <scope>NUCLEOTIDE SEQUENCE [LARGE SCALE GENOMIC DNA]</scope>
    <source>
        <strain evidence="2 3">NEAU-G17</strain>
    </source>
</reference>
<feature type="region of interest" description="Disordered" evidence="1">
    <location>
        <begin position="1"/>
        <end position="43"/>
    </location>
</feature>
<gene>
    <name evidence="2" type="ORF">DZF91_03215</name>
</gene>
<comment type="caution">
    <text evidence="2">The sequence shown here is derived from an EMBL/GenBank/DDBJ whole genome shotgun (WGS) entry which is preliminary data.</text>
</comment>